<evidence type="ECO:0000313" key="3">
    <source>
        <dbReference type="Proteomes" id="UP000447434"/>
    </source>
</evidence>
<proteinExistence type="predicted"/>
<keyword evidence="1" id="KW-1133">Transmembrane helix</keyword>
<evidence type="ECO:0000313" key="2">
    <source>
        <dbReference type="EMBL" id="KAE9603943.1"/>
    </source>
</evidence>
<organism evidence="2 3">
    <name type="scientific">Lupinus albus</name>
    <name type="common">White lupine</name>
    <name type="synonym">Lupinus termis</name>
    <dbReference type="NCBI Taxonomy" id="3870"/>
    <lineage>
        <taxon>Eukaryota</taxon>
        <taxon>Viridiplantae</taxon>
        <taxon>Streptophyta</taxon>
        <taxon>Embryophyta</taxon>
        <taxon>Tracheophyta</taxon>
        <taxon>Spermatophyta</taxon>
        <taxon>Magnoliopsida</taxon>
        <taxon>eudicotyledons</taxon>
        <taxon>Gunneridae</taxon>
        <taxon>Pentapetalae</taxon>
        <taxon>rosids</taxon>
        <taxon>fabids</taxon>
        <taxon>Fabales</taxon>
        <taxon>Fabaceae</taxon>
        <taxon>Papilionoideae</taxon>
        <taxon>50 kb inversion clade</taxon>
        <taxon>genistoids sensu lato</taxon>
        <taxon>core genistoids</taxon>
        <taxon>Genisteae</taxon>
        <taxon>Lupinus</taxon>
    </lineage>
</organism>
<dbReference type="Proteomes" id="UP000447434">
    <property type="component" value="Chromosome 11"/>
</dbReference>
<reference evidence="3" key="1">
    <citation type="journal article" date="2020" name="Nat. Commun.">
        <title>Genome sequence of the cluster root forming white lupin.</title>
        <authorList>
            <person name="Hufnagel B."/>
            <person name="Marques A."/>
            <person name="Soriano A."/>
            <person name="Marques L."/>
            <person name="Divol F."/>
            <person name="Doumas P."/>
            <person name="Sallet E."/>
            <person name="Mancinotti D."/>
            <person name="Carrere S."/>
            <person name="Marande W."/>
            <person name="Arribat S."/>
            <person name="Keller J."/>
            <person name="Huneau C."/>
            <person name="Blein T."/>
            <person name="Aime D."/>
            <person name="Laguerre M."/>
            <person name="Taylor J."/>
            <person name="Schubert V."/>
            <person name="Nelson M."/>
            <person name="Geu-Flores F."/>
            <person name="Crespi M."/>
            <person name="Gallardo-Guerrero K."/>
            <person name="Delaux P.-M."/>
            <person name="Salse J."/>
            <person name="Berges H."/>
            <person name="Guyot R."/>
            <person name="Gouzy J."/>
            <person name="Peret B."/>
        </authorList>
    </citation>
    <scope>NUCLEOTIDE SEQUENCE [LARGE SCALE GENOMIC DNA]</scope>
    <source>
        <strain evidence="3">cv. Amiga</strain>
    </source>
</reference>
<feature type="transmembrane region" description="Helical" evidence="1">
    <location>
        <begin position="38"/>
        <end position="61"/>
    </location>
</feature>
<protein>
    <submittedName>
        <fullName evidence="2">Uncharacterized protein</fullName>
    </submittedName>
</protein>
<dbReference type="EMBL" id="WOCE01000011">
    <property type="protein sequence ID" value="KAE9603943.1"/>
    <property type="molecule type" value="Genomic_DNA"/>
</dbReference>
<keyword evidence="1" id="KW-0812">Transmembrane</keyword>
<keyword evidence="1" id="KW-0472">Membrane</keyword>
<accession>A0A6A4PQY5</accession>
<gene>
    <name evidence="2" type="ORF">Lalb_Chr11g0066121</name>
</gene>
<sequence>MVFSVTFFSLDKIVAIILSLIFCSMLLAYSTWEVKYSFIPFIRCLLSTYSIKHTLLLFSLICT</sequence>
<name>A0A6A4PQY5_LUPAL</name>
<comment type="caution">
    <text evidence="2">The sequence shown here is derived from an EMBL/GenBank/DDBJ whole genome shotgun (WGS) entry which is preliminary data.</text>
</comment>
<keyword evidence="3" id="KW-1185">Reference proteome</keyword>
<dbReference type="AlphaFoldDB" id="A0A6A4PQY5"/>
<feature type="transmembrane region" description="Helical" evidence="1">
    <location>
        <begin position="12"/>
        <end position="32"/>
    </location>
</feature>
<evidence type="ECO:0000256" key="1">
    <source>
        <dbReference type="SAM" id="Phobius"/>
    </source>
</evidence>